<keyword evidence="4" id="KW-1185">Reference proteome</keyword>
<evidence type="ECO:0000313" key="2">
    <source>
        <dbReference type="EMBL" id="KAF7574631.1"/>
    </source>
</evidence>
<dbReference type="OrthoDB" id="3231000at2759"/>
<reference evidence="4" key="4">
    <citation type="journal article" date="2022" name="Microb. Genom.">
        <title>A global pangenome for the wheat fungal pathogen Pyrenophora tritici-repentis and prediction of effector protein structural homology.</title>
        <authorList>
            <person name="Moolhuijzen P.M."/>
            <person name="See P.T."/>
            <person name="Shi G."/>
            <person name="Powell H.R."/>
            <person name="Cockram J."/>
            <person name="Jorgensen L.N."/>
            <person name="Benslimane H."/>
            <person name="Strelkov S.E."/>
            <person name="Turner J."/>
            <person name="Liu Z."/>
            <person name="Moffat C.S."/>
        </authorList>
    </citation>
    <scope>NUCLEOTIDE SEQUENCE [LARGE SCALE GENOMIC DNA]</scope>
</reference>
<reference evidence="3" key="2">
    <citation type="submission" date="2021-05" db="EMBL/GenBank/DDBJ databases">
        <authorList>
            <person name="Moolhuijzen P.M."/>
            <person name="Moffat C.S."/>
        </authorList>
    </citation>
    <scope>NUCLEOTIDE SEQUENCE</scope>
    <source>
        <strain evidence="3">86-124</strain>
    </source>
</reference>
<reference evidence="3" key="3">
    <citation type="journal article" date="2022" name="bioRxiv">
        <title>A global pangenome for the wheat fungal pathogen Pyrenophora tritici-repentis and prediction of effector protein structural homology.</title>
        <authorList>
            <person name="Moolhuijzen P."/>
            <person name="See P.T."/>
            <person name="Shi G."/>
            <person name="Powell H.R."/>
            <person name="Cockram J."/>
            <person name="Jorgensen L.N."/>
            <person name="Benslimane H."/>
            <person name="Strelkov S.E."/>
            <person name="Turner J."/>
            <person name="Liu Z."/>
            <person name="Moffat C.S."/>
        </authorList>
    </citation>
    <scope>NUCLEOTIDE SEQUENCE</scope>
    <source>
        <strain evidence="3">86-124</strain>
    </source>
</reference>
<gene>
    <name evidence="3" type="ORF">Ptr86124_001829</name>
    <name evidence="2" type="ORF">PtrM4_062550</name>
</gene>
<sequence>MPKIAVPSSIGMHRQTSETEAARNVGSNNSENAFAAKNLWEDYEQLHARCIDLSRMYTQGIDLAMNKATIEEPRKAIEQSERLKKLTLLANFFIPLTFSTSLLA</sequence>
<dbReference type="EMBL" id="NQIK02000002">
    <property type="protein sequence ID" value="KAF7574631.1"/>
    <property type="molecule type" value="Genomic_DNA"/>
</dbReference>
<reference evidence="2" key="1">
    <citation type="journal article" date="2018" name="BMC Genomics">
        <title>Comparative genomics of the wheat fungal pathogen Pyrenophora tritici-repentis reveals chromosomal variations and genome plasticity.</title>
        <authorList>
            <person name="Moolhuijzen P."/>
            <person name="See P.T."/>
            <person name="Hane J.K."/>
            <person name="Shi G."/>
            <person name="Liu Z."/>
            <person name="Oliver R.P."/>
            <person name="Moffat C.S."/>
        </authorList>
    </citation>
    <scope>NUCLEOTIDE SEQUENCE [LARGE SCALE GENOMIC DNA]</scope>
    <source>
        <strain evidence="2">M4</strain>
    </source>
</reference>
<accession>A0A2W1E0D7</accession>
<dbReference type="AlphaFoldDB" id="A0A2W1E0D7"/>
<proteinExistence type="predicted"/>
<dbReference type="Proteomes" id="UP000245464">
    <property type="component" value="Chromosome 2"/>
</dbReference>
<comment type="caution">
    <text evidence="3">The sequence shown here is derived from an EMBL/GenBank/DDBJ whole genome shotgun (WGS) entry which is preliminary data.</text>
</comment>
<feature type="region of interest" description="Disordered" evidence="1">
    <location>
        <begin position="1"/>
        <end position="28"/>
    </location>
</feature>
<evidence type="ECO:0000313" key="3">
    <source>
        <dbReference type="EMBL" id="KAI1518701.1"/>
    </source>
</evidence>
<protein>
    <submittedName>
        <fullName evidence="3">Uncharacterized protein</fullName>
    </submittedName>
</protein>
<organism evidence="3 4">
    <name type="scientific">Pyrenophora tritici-repentis</name>
    <dbReference type="NCBI Taxonomy" id="45151"/>
    <lineage>
        <taxon>Eukaryota</taxon>
        <taxon>Fungi</taxon>
        <taxon>Dikarya</taxon>
        <taxon>Ascomycota</taxon>
        <taxon>Pezizomycotina</taxon>
        <taxon>Dothideomycetes</taxon>
        <taxon>Pleosporomycetidae</taxon>
        <taxon>Pleosporales</taxon>
        <taxon>Pleosporineae</taxon>
        <taxon>Pleosporaceae</taxon>
        <taxon>Pyrenophora</taxon>
    </lineage>
</organism>
<evidence type="ECO:0000256" key="1">
    <source>
        <dbReference type="SAM" id="MobiDB-lite"/>
    </source>
</evidence>
<dbReference type="EMBL" id="NRDI02000002">
    <property type="protein sequence ID" value="KAI1518701.1"/>
    <property type="molecule type" value="Genomic_DNA"/>
</dbReference>
<dbReference type="Proteomes" id="UP000249757">
    <property type="component" value="Unassembled WGS sequence"/>
</dbReference>
<name>A0A2W1E0D7_9PLEO</name>
<evidence type="ECO:0000313" key="4">
    <source>
        <dbReference type="Proteomes" id="UP000249757"/>
    </source>
</evidence>